<reference evidence="2" key="1">
    <citation type="submission" date="2015-09" db="EMBL/GenBank/DDBJ databases">
        <authorList>
            <consortium name="Pathogen Informatics"/>
        </authorList>
    </citation>
    <scope>NUCLEOTIDE SEQUENCE [LARGE SCALE GENOMIC DNA]</scope>
    <source>
        <strain evidence="2">Lake Konstanz</strain>
    </source>
</reference>
<evidence type="ECO:0000313" key="1">
    <source>
        <dbReference type="EMBL" id="CUI14370.1"/>
    </source>
</evidence>
<dbReference type="EMBL" id="CYKH01001040">
    <property type="protein sequence ID" value="CUI14370.1"/>
    <property type="molecule type" value="Genomic_DNA"/>
</dbReference>
<accession>A0A0S4KIN0</accession>
<keyword evidence="2" id="KW-1185">Reference proteome</keyword>
<evidence type="ECO:0000313" key="2">
    <source>
        <dbReference type="Proteomes" id="UP000051952"/>
    </source>
</evidence>
<gene>
    <name evidence="1" type="ORF">BSAL_86185</name>
</gene>
<organism evidence="1 2">
    <name type="scientific">Bodo saltans</name>
    <name type="common">Flagellated protozoan</name>
    <dbReference type="NCBI Taxonomy" id="75058"/>
    <lineage>
        <taxon>Eukaryota</taxon>
        <taxon>Discoba</taxon>
        <taxon>Euglenozoa</taxon>
        <taxon>Kinetoplastea</taxon>
        <taxon>Metakinetoplastina</taxon>
        <taxon>Eubodonida</taxon>
        <taxon>Bodonidae</taxon>
        <taxon>Bodo</taxon>
    </lineage>
</organism>
<dbReference type="VEuPathDB" id="TriTrypDB:BSAL_86185"/>
<protein>
    <submittedName>
        <fullName evidence="1">Uncharacterized protein</fullName>
    </submittedName>
</protein>
<feature type="non-terminal residue" evidence="1">
    <location>
        <position position="1"/>
    </location>
</feature>
<dbReference type="AlphaFoldDB" id="A0A0S4KIN0"/>
<dbReference type="Proteomes" id="UP000051952">
    <property type="component" value="Unassembled WGS sequence"/>
</dbReference>
<proteinExistence type="predicted"/>
<sequence length="119" mass="12954">IGLTLMRSIMTGPPRRGSTLQVNLTDASRTSLSTIADARRHIQQQTLATKSANLRQSTATTTYADLTAEFQGRRHTATDIDSNDDGRVVDVQQKSRMALLRSLSKAEVALTNLVALVSK</sequence>
<name>A0A0S4KIN0_BODSA</name>